<dbReference type="EMBL" id="AGWQ01000004">
    <property type="protein sequence ID" value="EJZ87038.1"/>
    <property type="molecule type" value="Genomic_DNA"/>
</dbReference>
<protein>
    <recommendedName>
        <fullName evidence="3">YdbS-like PH domain-containing protein</fullName>
    </recommendedName>
</protein>
<dbReference type="PANTHER" id="PTHR34473:SF2">
    <property type="entry name" value="UPF0699 TRANSMEMBRANE PROTEIN YDBT"/>
    <property type="match status" value="1"/>
</dbReference>
<gene>
    <name evidence="4" type="ORF">HMPREF9241_00627</name>
</gene>
<dbReference type="Proteomes" id="UP000003994">
    <property type="component" value="Unassembled WGS sequence"/>
</dbReference>
<evidence type="ECO:0000313" key="4">
    <source>
        <dbReference type="EMBL" id="EJZ87038.1"/>
    </source>
</evidence>
<evidence type="ECO:0000259" key="3">
    <source>
        <dbReference type="Pfam" id="PF03703"/>
    </source>
</evidence>
<feature type="transmembrane region" description="Helical" evidence="2">
    <location>
        <begin position="275"/>
        <end position="294"/>
    </location>
</feature>
<feature type="transmembrane region" description="Helical" evidence="2">
    <location>
        <begin position="31"/>
        <end position="50"/>
    </location>
</feature>
<organism evidence="4 5">
    <name type="scientific">Schaalia turicensis ACS-279-V-Col4</name>
    <dbReference type="NCBI Taxonomy" id="883077"/>
    <lineage>
        <taxon>Bacteria</taxon>
        <taxon>Bacillati</taxon>
        <taxon>Actinomycetota</taxon>
        <taxon>Actinomycetes</taxon>
        <taxon>Actinomycetales</taxon>
        <taxon>Actinomycetaceae</taxon>
        <taxon>Schaalia</taxon>
    </lineage>
</organism>
<dbReference type="InterPro" id="IPR005182">
    <property type="entry name" value="YdbS-like_PH"/>
</dbReference>
<dbReference type="Pfam" id="PF03703">
    <property type="entry name" value="bPH_2"/>
    <property type="match status" value="3"/>
</dbReference>
<feature type="transmembrane region" description="Helical" evidence="2">
    <location>
        <begin position="249"/>
        <end position="269"/>
    </location>
</feature>
<name>K0YU54_9ACTO</name>
<evidence type="ECO:0000256" key="2">
    <source>
        <dbReference type="SAM" id="Phobius"/>
    </source>
</evidence>
<dbReference type="STRING" id="883077.HMPREF9241_00627"/>
<accession>K0YU54</accession>
<keyword evidence="2" id="KW-1133">Transmembrane helix</keyword>
<proteinExistence type="predicted"/>
<dbReference type="HOGENOM" id="CLU_024617_4_2_11"/>
<feature type="compositionally biased region" description="Polar residues" evidence="1">
    <location>
        <begin position="207"/>
        <end position="216"/>
    </location>
</feature>
<dbReference type="PIRSF" id="PIRSF026631">
    <property type="entry name" value="UCP026631"/>
    <property type="match status" value="1"/>
</dbReference>
<dbReference type="RefSeq" id="WP_006680832.1">
    <property type="nucleotide sequence ID" value="NZ_JH815208.1"/>
</dbReference>
<feature type="region of interest" description="Disordered" evidence="1">
    <location>
        <begin position="536"/>
        <end position="557"/>
    </location>
</feature>
<evidence type="ECO:0000313" key="5">
    <source>
        <dbReference type="Proteomes" id="UP000003994"/>
    </source>
</evidence>
<comment type="caution">
    <text evidence="4">The sequence shown here is derived from an EMBL/GenBank/DDBJ whole genome shotgun (WGS) entry which is preliminary data.</text>
</comment>
<dbReference type="PANTHER" id="PTHR34473">
    <property type="entry name" value="UPF0699 TRANSMEMBRANE PROTEIN YDBS"/>
    <property type="match status" value="1"/>
</dbReference>
<evidence type="ECO:0000256" key="1">
    <source>
        <dbReference type="SAM" id="MobiDB-lite"/>
    </source>
</evidence>
<feature type="domain" description="YdbS-like PH" evidence="3">
    <location>
        <begin position="302"/>
        <end position="359"/>
    </location>
</feature>
<feature type="domain" description="YdbS-like PH" evidence="3">
    <location>
        <begin position="430"/>
        <end position="492"/>
    </location>
</feature>
<keyword evidence="2" id="KW-0472">Membrane</keyword>
<dbReference type="InterPro" id="IPR014529">
    <property type="entry name" value="UCP026631"/>
</dbReference>
<keyword evidence="5" id="KW-1185">Reference proteome</keyword>
<feature type="compositionally biased region" description="Polar residues" evidence="1">
    <location>
        <begin position="184"/>
        <end position="197"/>
    </location>
</feature>
<keyword evidence="2" id="KW-0812">Transmembrane</keyword>
<dbReference type="PATRIC" id="fig|883077.3.peg.625"/>
<feature type="domain" description="YdbS-like PH" evidence="3">
    <location>
        <begin position="93"/>
        <end position="171"/>
    </location>
</feature>
<feature type="region of interest" description="Disordered" evidence="1">
    <location>
        <begin position="184"/>
        <end position="221"/>
    </location>
</feature>
<feature type="transmembrane region" description="Helical" evidence="2">
    <location>
        <begin position="70"/>
        <end position="91"/>
    </location>
</feature>
<reference evidence="4 5" key="1">
    <citation type="submission" date="2012-07" db="EMBL/GenBank/DDBJ databases">
        <title>The Genome Sequence of Actinomyces turicensis ACS-279-V-COL4.</title>
        <authorList>
            <consortium name="The Broad Institute Genome Sequencing Platform"/>
            <person name="Earl A."/>
            <person name="Ward D."/>
            <person name="Feldgarden M."/>
            <person name="Gevers D."/>
            <person name="Saerens B."/>
            <person name="Vaneechoutte M."/>
            <person name="Walker B."/>
            <person name="Young S.K."/>
            <person name="Zeng Q."/>
            <person name="Gargeya S."/>
            <person name="Fitzgerald M."/>
            <person name="Haas B."/>
            <person name="Abouelleil A."/>
            <person name="Alvarado L."/>
            <person name="Arachchi H.M."/>
            <person name="Berlin A."/>
            <person name="Chapman S.B."/>
            <person name="Goldberg J."/>
            <person name="Griggs A."/>
            <person name="Gujja S."/>
            <person name="Hansen M."/>
            <person name="Howarth C."/>
            <person name="Imamovic A."/>
            <person name="Larimer J."/>
            <person name="McCowen C."/>
            <person name="Montmayeur A."/>
            <person name="Murphy C."/>
            <person name="Neiman D."/>
            <person name="Pearson M."/>
            <person name="Priest M."/>
            <person name="Roberts A."/>
            <person name="Saif S."/>
            <person name="Shea T."/>
            <person name="Sisk P."/>
            <person name="Sykes S."/>
            <person name="Wortman J."/>
            <person name="Nusbaum C."/>
            <person name="Birren B."/>
        </authorList>
    </citation>
    <scope>NUCLEOTIDE SEQUENCE [LARGE SCALE GENOMIC DNA]</scope>
    <source>
        <strain evidence="4 5">ACS-279-V-Col4</strain>
    </source>
</reference>
<sequence>MNKSNESAPLRATQGGVSDEQWRKLHPASPIIHAWKAIVALLAVVTYQNFDTVADIANSDFVRHQTLSLVVGVIVGSAFLIFLAIALFSYFSWKFTSFAVVDEGVYYRAGIFVKTLKHARLDRIQAVDIHHPLLGRIFGLGKINIEVAGGGQSNVEFGFLKTQELDDVRAEILARAAGVYSSPTSASVEDAPQSDSAIGSGDEAGSIDQTPSSEQAGASVPQRPVVAPERVLYTVPVGRLVASLVTNMGMIIAILVVLAILVMSVVLLIKVGIEGTAGIFSGFAGIIAAVAAIWSRFAGEFNFTAAVSPDGIRTRSGLLETRNQTIPPRRVHAVLVQQPWLWRRFGWYRVKITQAGYGGKTDSDKSQRSADVLLPVGTRADAELALWLVIRDLGVTDPVAFIEAALNGTREGQGFLPVPMRARLFDWFSYKRRAVALTDTCFVIRKGWLTWQTGFIPVERIQSLAIIQGPWEKRRQLVDVNASIVPGSAPELAGHIDEEAGVALLEELRAKSQLKRASEPAEHWMLRVTKGLDARQDDQSVYAPQDDPSCESSVDRR</sequence>
<dbReference type="AlphaFoldDB" id="K0YU54"/>
<dbReference type="eggNOG" id="COG3428">
    <property type="taxonomic scope" value="Bacteria"/>
</dbReference>